<dbReference type="AlphaFoldDB" id="K0R3S5"/>
<dbReference type="EMBL" id="AGNL01047397">
    <property type="protein sequence ID" value="EJK47050.1"/>
    <property type="molecule type" value="Genomic_DNA"/>
</dbReference>
<dbReference type="PANTHER" id="PTHR10655">
    <property type="entry name" value="LYSOPHOSPHOLIPASE-RELATED"/>
    <property type="match status" value="1"/>
</dbReference>
<comment type="caution">
    <text evidence="4">The sequence shown here is derived from an EMBL/GenBank/DDBJ whole genome shotgun (WGS) entry which is preliminary data.</text>
</comment>
<dbReference type="eggNOG" id="KOG2112">
    <property type="taxonomic scope" value="Eukaryota"/>
</dbReference>
<evidence type="ECO:0000313" key="5">
    <source>
        <dbReference type="Proteomes" id="UP000266841"/>
    </source>
</evidence>
<dbReference type="Gene3D" id="3.40.50.1820">
    <property type="entry name" value="alpha/beta hydrolase"/>
    <property type="match status" value="1"/>
</dbReference>
<dbReference type="OMA" id="HESANYE"/>
<organism evidence="4 5">
    <name type="scientific">Thalassiosira oceanica</name>
    <name type="common">Marine diatom</name>
    <dbReference type="NCBI Taxonomy" id="159749"/>
    <lineage>
        <taxon>Eukaryota</taxon>
        <taxon>Sar</taxon>
        <taxon>Stramenopiles</taxon>
        <taxon>Ochrophyta</taxon>
        <taxon>Bacillariophyta</taxon>
        <taxon>Coscinodiscophyceae</taxon>
        <taxon>Thalassiosirophycidae</taxon>
        <taxon>Thalassiosirales</taxon>
        <taxon>Thalassiosiraceae</taxon>
        <taxon>Thalassiosira</taxon>
    </lineage>
</organism>
<reference evidence="4 5" key="1">
    <citation type="journal article" date="2012" name="Genome Biol.">
        <title>Genome and low-iron response of an oceanic diatom adapted to chronic iron limitation.</title>
        <authorList>
            <person name="Lommer M."/>
            <person name="Specht M."/>
            <person name="Roy A.S."/>
            <person name="Kraemer L."/>
            <person name="Andreson R."/>
            <person name="Gutowska M.A."/>
            <person name="Wolf J."/>
            <person name="Bergner S.V."/>
            <person name="Schilhabel M.B."/>
            <person name="Klostermeier U.C."/>
            <person name="Beiko R.G."/>
            <person name="Rosenstiel P."/>
            <person name="Hippler M."/>
            <person name="Laroche J."/>
        </authorList>
    </citation>
    <scope>NUCLEOTIDE SEQUENCE [LARGE SCALE GENOMIC DNA]</scope>
    <source>
        <strain evidence="4 5">CCMP1005</strain>
    </source>
</reference>
<evidence type="ECO:0000256" key="2">
    <source>
        <dbReference type="ARBA" id="ARBA00022801"/>
    </source>
</evidence>
<protein>
    <recommendedName>
        <fullName evidence="3">Phospholipase/carboxylesterase/thioesterase domain-containing protein</fullName>
    </recommendedName>
</protein>
<dbReference type="SUPFAM" id="SSF53474">
    <property type="entry name" value="alpha/beta-Hydrolases"/>
    <property type="match status" value="1"/>
</dbReference>
<dbReference type="GO" id="GO:0008474">
    <property type="term" value="F:palmitoyl-(protein) hydrolase activity"/>
    <property type="evidence" value="ECO:0007669"/>
    <property type="project" value="TreeGrafter"/>
</dbReference>
<feature type="non-terminal residue" evidence="4">
    <location>
        <position position="1"/>
    </location>
</feature>
<feature type="domain" description="Phospholipase/carboxylesterase/thioesterase" evidence="3">
    <location>
        <begin position="82"/>
        <end position="264"/>
    </location>
</feature>
<comment type="similarity">
    <text evidence="1">Belongs to the AB hydrolase superfamily. AB hydrolase 2 family.</text>
</comment>
<proteinExistence type="inferred from homology"/>
<dbReference type="OrthoDB" id="2418081at2759"/>
<evidence type="ECO:0000259" key="3">
    <source>
        <dbReference type="Pfam" id="PF02230"/>
    </source>
</evidence>
<dbReference type="Pfam" id="PF02230">
    <property type="entry name" value="Abhydrolase_2"/>
    <property type="match status" value="1"/>
</dbReference>
<dbReference type="Proteomes" id="UP000266841">
    <property type="component" value="Unassembled WGS sequence"/>
</dbReference>
<dbReference type="InterPro" id="IPR029058">
    <property type="entry name" value="AB_hydrolase_fold"/>
</dbReference>
<dbReference type="GO" id="GO:0052689">
    <property type="term" value="F:carboxylic ester hydrolase activity"/>
    <property type="evidence" value="ECO:0007669"/>
    <property type="project" value="TreeGrafter"/>
</dbReference>
<dbReference type="InterPro" id="IPR003140">
    <property type="entry name" value="PLipase/COase/thioEstase"/>
</dbReference>
<dbReference type="InterPro" id="IPR050565">
    <property type="entry name" value="LYPA1-2/EST-like"/>
</dbReference>
<name>K0R3S5_THAOC</name>
<accession>K0R3S5</accession>
<keyword evidence="2" id="KW-0378">Hydrolase</keyword>
<sequence>VKAAAADVVIDGTNVTANEAGTATNKDKAAIIFLHGLGDVSLFDIRIPTHEAFLLSALAGTQTPDGWSKLLPEALPTYRPNLANVDITYVFPPAQNVGITVNGGEQMPAWFDIFDWPLGVDAKDDPKGLAMSVKRIEKIVAELTDEEGIDPSRVVLGGFSQGGAVALMAAYNRRKKDAVPFAACACMSGYLPLKTYLDVSEGAAKDTPLFWAHGEHDDKILFEQFVYGVEKLESAGVSVTACSYPVGHESSNFKEIDDFAAFLEDVLCADEATADEMSKSAKAEAGGQTAPLLDDDEKNAVLYYLLAGDADNEAVESSTQESMPMETR</sequence>
<evidence type="ECO:0000256" key="1">
    <source>
        <dbReference type="ARBA" id="ARBA00006499"/>
    </source>
</evidence>
<dbReference type="GO" id="GO:0005737">
    <property type="term" value="C:cytoplasm"/>
    <property type="evidence" value="ECO:0007669"/>
    <property type="project" value="TreeGrafter"/>
</dbReference>
<evidence type="ECO:0000313" key="4">
    <source>
        <dbReference type="EMBL" id="EJK47050.1"/>
    </source>
</evidence>
<dbReference type="PANTHER" id="PTHR10655:SF17">
    <property type="entry name" value="LYSOPHOSPHOLIPASE-LIKE PROTEIN 1"/>
    <property type="match status" value="1"/>
</dbReference>
<keyword evidence="5" id="KW-1185">Reference proteome</keyword>
<gene>
    <name evidence="4" type="ORF">THAOC_34256</name>
</gene>